<name>A0A3T1D0Q9_9BACL</name>
<accession>A0A3T1D0Q9</accession>
<dbReference type="Proteomes" id="UP000289856">
    <property type="component" value="Chromosome"/>
</dbReference>
<gene>
    <name evidence="1" type="ORF">KCTCHS21_10920</name>
</gene>
<reference evidence="1 2" key="1">
    <citation type="submission" date="2019-01" db="EMBL/GenBank/DDBJ databases">
        <title>Complete genome sequence of Cohnella hallensis HS21 isolated from Korean fir (Abies koreana) rhizospheric soil.</title>
        <authorList>
            <person name="Jiang L."/>
            <person name="Kang S.W."/>
            <person name="Kim S."/>
            <person name="Jung J."/>
            <person name="Kim C.Y."/>
            <person name="Kim D.H."/>
            <person name="Kim S.W."/>
            <person name="Lee J."/>
        </authorList>
    </citation>
    <scope>NUCLEOTIDE SEQUENCE [LARGE SCALE GENOMIC DNA]</scope>
    <source>
        <strain evidence="1 2">HS21</strain>
    </source>
</reference>
<keyword evidence="2" id="KW-1185">Reference proteome</keyword>
<dbReference type="RefSeq" id="WP_130605680.1">
    <property type="nucleotide sequence ID" value="NZ_AP019400.1"/>
</dbReference>
<protein>
    <submittedName>
        <fullName evidence="1">Uncharacterized protein</fullName>
    </submittedName>
</protein>
<proteinExistence type="predicted"/>
<evidence type="ECO:0000313" key="1">
    <source>
        <dbReference type="EMBL" id="BBI31693.1"/>
    </source>
</evidence>
<dbReference type="AlphaFoldDB" id="A0A3T1D0Q9"/>
<dbReference type="EMBL" id="AP019400">
    <property type="protein sequence ID" value="BBI31693.1"/>
    <property type="molecule type" value="Genomic_DNA"/>
</dbReference>
<dbReference type="KEGG" id="cohn:KCTCHS21_10920"/>
<organism evidence="1 2">
    <name type="scientific">Cohnella abietis</name>
    <dbReference type="NCBI Taxonomy" id="2507935"/>
    <lineage>
        <taxon>Bacteria</taxon>
        <taxon>Bacillati</taxon>
        <taxon>Bacillota</taxon>
        <taxon>Bacilli</taxon>
        <taxon>Bacillales</taxon>
        <taxon>Paenibacillaceae</taxon>
        <taxon>Cohnella</taxon>
    </lineage>
</organism>
<evidence type="ECO:0000313" key="2">
    <source>
        <dbReference type="Proteomes" id="UP000289856"/>
    </source>
</evidence>
<sequence length="69" mass="8073">MDEMYDNFEQLGHEEARMEGDARNYRAMGSRGSTILGRCTIISSNWVMGRHDWSEILEIIEQRGHEEAR</sequence>